<dbReference type="PANTHER" id="PTHR35340:SF9">
    <property type="entry name" value="ASST-DOMAIN-CONTAINING PROTEIN"/>
    <property type="match status" value="1"/>
</dbReference>
<accession>A0AB38MYF2</accession>
<dbReference type="SUPFAM" id="SSF50998">
    <property type="entry name" value="Quinoprotein alcohol dehydrogenase-like"/>
    <property type="match status" value="1"/>
</dbReference>
<proteinExistence type="predicted"/>
<dbReference type="AlphaFoldDB" id="A0AB38MYF2"/>
<dbReference type="PANTHER" id="PTHR35340">
    <property type="entry name" value="PQQ ENZYME REPEAT PROTEIN-RELATED"/>
    <property type="match status" value="1"/>
</dbReference>
<dbReference type="Proteomes" id="UP000309601">
    <property type="component" value="Unassembled WGS sequence"/>
</dbReference>
<evidence type="ECO:0008006" key="5">
    <source>
        <dbReference type="Google" id="ProtNLM"/>
    </source>
</evidence>
<protein>
    <recommendedName>
        <fullName evidence="5">ASST-domain-containing protein</fullName>
    </recommendedName>
</protein>
<organism evidence="3 4">
    <name type="scientific">Wallemia mellicola</name>
    <dbReference type="NCBI Taxonomy" id="1708541"/>
    <lineage>
        <taxon>Eukaryota</taxon>
        <taxon>Fungi</taxon>
        <taxon>Dikarya</taxon>
        <taxon>Basidiomycota</taxon>
        <taxon>Wallemiomycotina</taxon>
        <taxon>Wallemiomycetes</taxon>
        <taxon>Wallemiales</taxon>
        <taxon>Wallemiaceae</taxon>
        <taxon>Wallemia</taxon>
    </lineage>
</organism>
<dbReference type="EMBL" id="SPRW01000004">
    <property type="protein sequence ID" value="TIC70244.1"/>
    <property type="molecule type" value="Genomic_DNA"/>
</dbReference>
<name>A0AB38MYF2_9BASI</name>
<gene>
    <name evidence="3" type="ORF">E3Q02_00628</name>
</gene>
<comment type="caution">
    <text evidence="3">The sequence shown here is derived from an EMBL/GenBank/DDBJ whole genome shotgun (WGS) entry which is preliminary data.</text>
</comment>
<feature type="signal peptide" evidence="2">
    <location>
        <begin position="1"/>
        <end position="22"/>
    </location>
</feature>
<evidence type="ECO:0000313" key="4">
    <source>
        <dbReference type="Proteomes" id="UP000309601"/>
    </source>
</evidence>
<dbReference type="InterPro" id="IPR039535">
    <property type="entry name" value="ASST-like"/>
</dbReference>
<evidence type="ECO:0000313" key="3">
    <source>
        <dbReference type="EMBL" id="TIC70244.1"/>
    </source>
</evidence>
<keyword evidence="2" id="KW-0732">Signal</keyword>
<dbReference type="Pfam" id="PF14269">
    <property type="entry name" value="Arylsulfotran_2"/>
    <property type="match status" value="1"/>
</dbReference>
<feature type="region of interest" description="Disordered" evidence="1">
    <location>
        <begin position="616"/>
        <end position="643"/>
    </location>
</feature>
<dbReference type="InterPro" id="IPR053143">
    <property type="entry name" value="Arylsulfate_ST"/>
</dbReference>
<evidence type="ECO:0000256" key="1">
    <source>
        <dbReference type="SAM" id="MobiDB-lite"/>
    </source>
</evidence>
<evidence type="ECO:0000256" key="2">
    <source>
        <dbReference type="SAM" id="SignalP"/>
    </source>
</evidence>
<dbReference type="InterPro" id="IPR011047">
    <property type="entry name" value="Quinoprotein_ADH-like_sf"/>
</dbReference>
<reference evidence="3 4" key="1">
    <citation type="submission" date="2019-03" db="EMBL/GenBank/DDBJ databases">
        <title>Sequencing 25 genomes of Wallemia mellicola.</title>
        <authorList>
            <person name="Gostincar C."/>
        </authorList>
    </citation>
    <scope>NUCLEOTIDE SEQUENCE [LARGE SCALE GENOMIC DNA]</scope>
    <source>
        <strain evidence="3 4">EXF-1274</strain>
    </source>
</reference>
<feature type="chain" id="PRO_5044213118" description="ASST-domain-containing protein" evidence="2">
    <location>
        <begin position="23"/>
        <end position="914"/>
    </location>
</feature>
<sequence length="914" mass="101619">MQISTGFLKLAALLSTIGLTAAEWRYLSRPDLHIPRLEVTQNTGKTADGLLFVAPFTGSPVEDEEHPPHQPSAYILREDGDLVWSGFASYYSGWLANFQKAEYQGQDVLLAFEGKHNSAHGHGHGLLKVLDKSYNHITSIKAGHAKLIDKHEGQLIHDGKSALFQIYHPVPRDLSSFNGGDPQREWIVDSQFQEVDTRSGEVIFEWKSLDHVPPSHSNITLTSGQAGNGIGSVEAWDYFHINSVDKNHDGDYLISARDVNSVYKISGKTGEIIWTLGGRNVNDDFKHLDKASHFSYQHHARFQGVDEEGREIISLYDNSAHGTETDIGHAVFDAPTSSGKVLLVNTAGGKNKWTVETRQAFYPPDGLISKSQGSTQLLDNGNVLVNWGSEGAVTEFTSDGKAIYHAYFEKGHGAQNYRAFKNDWQSVKPSEDAALVGYAYGHLGKLILASSWNGDTEVASWRYYGATKKGGPLKQLGEVERNGFEARLELNHVKHDYKEVKAEGLDKDGKVIIETSRETVVDNAPLPPDYRQDENIGLNMGRIMISTGMNVFSHNYARKDDDGNTLIDPYPEIENQHIPSLLVLPKTLPTLAQLTAEAESSTRQKVSERTAKINDALSEPLDYKPGQLGKKLSRDLDKRPKPKRPIQPWELFKAIEKKDIMFIMTCRDHSFDLLLRKVGDSTPLVHAMRLGKEYDGIAIVLVGAMSKWVNSMDEHTLKSASNREILKSLRTNLKLAIDHGLSTGQTDLLASYLQTLVMSEGDKFINDATQLVSLALTNPITNKPVQTAASELRKFATWRLDRSASTIASLDDYLSNGIADLVMMAAWLQVLRFYQQGEPIPTYVFARDDRCYKTFVEGLSAASITIKVTASHKLKYHLSAIEKVLGQRHISLKERVSKLSKVLDQGETLENIGC</sequence>